<dbReference type="InterPro" id="IPR004995">
    <property type="entry name" value="Spore_Ger"/>
</dbReference>
<keyword evidence="5" id="KW-1185">Reference proteome</keyword>
<proteinExistence type="inferred from homology"/>
<evidence type="ECO:0000256" key="3">
    <source>
        <dbReference type="SAM" id="Phobius"/>
    </source>
</evidence>
<keyword evidence="3" id="KW-0812">Transmembrane</keyword>
<dbReference type="EMBL" id="FOCQ01000007">
    <property type="protein sequence ID" value="SEN23619.1"/>
    <property type="molecule type" value="Genomic_DNA"/>
</dbReference>
<dbReference type="PANTHER" id="PTHR22550">
    <property type="entry name" value="SPORE GERMINATION PROTEIN"/>
    <property type="match status" value="1"/>
</dbReference>
<evidence type="ECO:0000256" key="2">
    <source>
        <dbReference type="ARBA" id="ARBA00023136"/>
    </source>
</evidence>
<dbReference type="STRING" id="1173111.SAMN05444955_107201"/>
<dbReference type="InterPro" id="IPR050768">
    <property type="entry name" value="UPF0353/GerABKA_families"/>
</dbReference>
<keyword evidence="3" id="KW-1133">Transmembrane helix</keyword>
<dbReference type="Proteomes" id="UP000199695">
    <property type="component" value="Unassembled WGS sequence"/>
</dbReference>
<protein>
    <submittedName>
        <fullName evidence="4">Spore germination protein KA</fullName>
    </submittedName>
</protein>
<reference evidence="4 5" key="1">
    <citation type="submission" date="2016-10" db="EMBL/GenBank/DDBJ databases">
        <authorList>
            <person name="de Groot N.N."/>
        </authorList>
    </citation>
    <scope>NUCLEOTIDE SEQUENCE [LARGE SCALE GENOMIC DNA]</scope>
    <source>
        <strain evidence="4 5">DSM 46701</strain>
    </source>
</reference>
<comment type="similarity">
    <text evidence="1">Belongs to the GerABKA family.</text>
</comment>
<feature type="transmembrane region" description="Helical" evidence="3">
    <location>
        <begin position="430"/>
        <end position="454"/>
    </location>
</feature>
<evidence type="ECO:0000313" key="4">
    <source>
        <dbReference type="EMBL" id="SEN23619.1"/>
    </source>
</evidence>
<dbReference type="Pfam" id="PF03323">
    <property type="entry name" value="GerA"/>
    <property type="match status" value="1"/>
</dbReference>
<keyword evidence="2 3" id="KW-0472">Membrane</keyword>
<evidence type="ECO:0000313" key="5">
    <source>
        <dbReference type="Proteomes" id="UP000199695"/>
    </source>
</evidence>
<dbReference type="PANTHER" id="PTHR22550:SF5">
    <property type="entry name" value="LEUCINE ZIPPER PROTEIN 4"/>
    <property type="match status" value="1"/>
</dbReference>
<dbReference type="PIRSF" id="PIRSF005690">
    <property type="entry name" value="GerBA"/>
    <property type="match status" value="1"/>
</dbReference>
<feature type="transmembrane region" description="Helical" evidence="3">
    <location>
        <begin position="304"/>
        <end position="326"/>
    </location>
</feature>
<dbReference type="GO" id="GO:0009847">
    <property type="term" value="P:spore germination"/>
    <property type="evidence" value="ECO:0007669"/>
    <property type="project" value="InterPro"/>
</dbReference>
<feature type="transmembrane region" description="Helical" evidence="3">
    <location>
        <begin position="400"/>
        <end position="418"/>
    </location>
</feature>
<dbReference type="AlphaFoldDB" id="A0A1H8EVX1"/>
<evidence type="ECO:0000256" key="1">
    <source>
        <dbReference type="ARBA" id="ARBA00005278"/>
    </source>
</evidence>
<dbReference type="GO" id="GO:0016020">
    <property type="term" value="C:membrane"/>
    <property type="evidence" value="ECO:0007669"/>
    <property type="project" value="InterPro"/>
</dbReference>
<dbReference type="OrthoDB" id="1726708at2"/>
<gene>
    <name evidence="4" type="ORF">SAMN05444955_107201</name>
</gene>
<name>A0A1H8EVX1_9BACL</name>
<organism evidence="4 5">
    <name type="scientific">Lihuaxuella thermophila</name>
    <dbReference type="NCBI Taxonomy" id="1173111"/>
    <lineage>
        <taxon>Bacteria</taxon>
        <taxon>Bacillati</taxon>
        <taxon>Bacillota</taxon>
        <taxon>Bacilli</taxon>
        <taxon>Bacillales</taxon>
        <taxon>Thermoactinomycetaceae</taxon>
        <taxon>Lihuaxuella</taxon>
    </lineage>
</organism>
<sequence>MRGFFHKDNQQRKENANGLDTSLSKNIERIQEIFYHSSDLIIREIQIGKTEPIKAGIIYIEGLADLPSIHDYIMESLMLDMDETNRKQQNYFDFIKQQVLTIGDIAYISDFDSLIKAILNGGAVILLDQQAQGIHAKAKGWKDRDISEPHSQTLVRGPREGFTETFSTNTSLIRRKIKLPDLCLETYTIGRMTQTEVGIMYIKGTAGEHIVQEVRKRIRSIDMDGVLESAYIEEMIQDHSLTPFPTIYNTERPDVVAAALLEGRVAILTQGTPFVLVVPALFNQFYQSPEDYYHRADISTLIRLLRLLALFIAFLGPSLYVAITTFHQEMLPTPLPVGLAAQREGIPFPAFVEALLMETTFEILREAGIRMPRAVGQAISIVGTVVIGDAAVNAGLASPAMVIVVSITAISSFIIPSYDMSISIRILRFLIMALASSFGLFGIFVGIFALVLHLCSLSSFGVPYTAPFAPFIVSDQRDALFRFPQLGLMFRPHLIRRTKKKHSTFFNPTS</sequence>
<accession>A0A1H8EVX1</accession>
<dbReference type="RefSeq" id="WP_089968125.1">
    <property type="nucleotide sequence ID" value="NZ_FOCQ01000007.1"/>
</dbReference>